<dbReference type="EMBL" id="DS022307">
    <property type="protein sequence ID" value="OAJ42114.1"/>
    <property type="molecule type" value="Genomic_DNA"/>
</dbReference>
<dbReference type="STRING" id="403673.A0A177WR14"/>
<dbReference type="OrthoDB" id="185373at2759"/>
<feature type="repeat" description="PPR" evidence="2">
    <location>
        <begin position="241"/>
        <end position="275"/>
    </location>
</feature>
<comment type="similarity">
    <text evidence="1">Belongs to the PPR family. P subfamily.</text>
</comment>
<dbReference type="VEuPathDB" id="FungiDB:BDEG_25615"/>
<feature type="repeat" description="PPR" evidence="2">
    <location>
        <begin position="408"/>
        <end position="442"/>
    </location>
</feature>
<dbReference type="Pfam" id="PF13812">
    <property type="entry name" value="PPR_3"/>
    <property type="match status" value="1"/>
</dbReference>
<feature type="compositionally biased region" description="Polar residues" evidence="3">
    <location>
        <begin position="834"/>
        <end position="846"/>
    </location>
</feature>
<evidence type="ECO:0008006" key="6">
    <source>
        <dbReference type="Google" id="ProtNLM"/>
    </source>
</evidence>
<reference evidence="4 5" key="1">
    <citation type="submission" date="2006-10" db="EMBL/GenBank/DDBJ databases">
        <title>The Genome Sequence of Batrachochytrium dendrobatidis JEL423.</title>
        <authorList>
            <consortium name="The Broad Institute Genome Sequencing Platform"/>
            <person name="Birren B."/>
            <person name="Lander E."/>
            <person name="Galagan J."/>
            <person name="Cuomo C."/>
            <person name="Devon K."/>
            <person name="Jaffe D."/>
            <person name="Butler J."/>
            <person name="Alvarez P."/>
            <person name="Gnerre S."/>
            <person name="Grabherr M."/>
            <person name="Kleber M."/>
            <person name="Mauceli E."/>
            <person name="Brockman W."/>
            <person name="Young S."/>
            <person name="LaButti K."/>
            <person name="Sykes S."/>
            <person name="DeCaprio D."/>
            <person name="Crawford M."/>
            <person name="Koehrsen M."/>
            <person name="Engels R."/>
            <person name="Montgomery P."/>
            <person name="Pearson M."/>
            <person name="Howarth C."/>
            <person name="Larson L."/>
            <person name="White J."/>
            <person name="O'Leary S."/>
            <person name="Kodira C."/>
            <person name="Zeng Q."/>
            <person name="Yandava C."/>
            <person name="Alvarado L."/>
            <person name="Longcore J."/>
            <person name="James T."/>
        </authorList>
    </citation>
    <scope>NUCLEOTIDE SEQUENCE [LARGE SCALE GENOMIC DNA]</scope>
    <source>
        <strain evidence="4 5">JEL423</strain>
    </source>
</reference>
<feature type="region of interest" description="Disordered" evidence="3">
    <location>
        <begin position="814"/>
        <end position="849"/>
    </location>
</feature>
<dbReference type="InterPro" id="IPR011990">
    <property type="entry name" value="TPR-like_helical_dom_sf"/>
</dbReference>
<evidence type="ECO:0000313" key="4">
    <source>
        <dbReference type="EMBL" id="OAJ42114.1"/>
    </source>
</evidence>
<feature type="region of interest" description="Disordered" evidence="3">
    <location>
        <begin position="572"/>
        <end position="592"/>
    </location>
</feature>
<dbReference type="AlphaFoldDB" id="A0A177WR14"/>
<dbReference type="PANTHER" id="PTHR46128">
    <property type="entry name" value="MITOCHONDRIAL GROUP I INTRON SPLICING FACTOR CCM1"/>
    <property type="match status" value="1"/>
</dbReference>
<feature type="repeat" description="PPR" evidence="2">
    <location>
        <begin position="276"/>
        <end position="310"/>
    </location>
</feature>
<dbReference type="eggNOG" id="KOG4197">
    <property type="taxonomic scope" value="Eukaryota"/>
</dbReference>
<proteinExistence type="inferred from homology"/>
<reference evidence="4 5" key="2">
    <citation type="submission" date="2016-05" db="EMBL/GenBank/DDBJ databases">
        <title>Lineage-specific infection strategies underlie the spectrum of fungal disease in amphibians.</title>
        <authorList>
            <person name="Cuomo C.A."/>
            <person name="Farrer R.A."/>
            <person name="James T."/>
            <person name="Longcore J."/>
            <person name="Birren B."/>
        </authorList>
    </citation>
    <scope>NUCLEOTIDE SEQUENCE [LARGE SCALE GENOMIC DNA]</scope>
    <source>
        <strain evidence="4 5">JEL423</strain>
    </source>
</reference>
<evidence type="ECO:0000256" key="2">
    <source>
        <dbReference type="PROSITE-ProRule" id="PRU00708"/>
    </source>
</evidence>
<feature type="repeat" description="PPR" evidence="2">
    <location>
        <begin position="515"/>
        <end position="549"/>
    </location>
</feature>
<feature type="repeat" description="PPR" evidence="2">
    <location>
        <begin position="480"/>
        <end position="514"/>
    </location>
</feature>
<evidence type="ECO:0000256" key="1">
    <source>
        <dbReference type="ARBA" id="ARBA00007626"/>
    </source>
</evidence>
<organism evidence="4 5">
    <name type="scientific">Batrachochytrium dendrobatidis (strain JEL423)</name>
    <dbReference type="NCBI Taxonomy" id="403673"/>
    <lineage>
        <taxon>Eukaryota</taxon>
        <taxon>Fungi</taxon>
        <taxon>Fungi incertae sedis</taxon>
        <taxon>Chytridiomycota</taxon>
        <taxon>Chytridiomycota incertae sedis</taxon>
        <taxon>Chytridiomycetes</taxon>
        <taxon>Rhizophydiales</taxon>
        <taxon>Rhizophydiales incertae sedis</taxon>
        <taxon>Batrachochytrium</taxon>
    </lineage>
</organism>
<dbReference type="InterPro" id="IPR002885">
    <property type="entry name" value="PPR_rpt"/>
</dbReference>
<feature type="repeat" description="PPR" evidence="2">
    <location>
        <begin position="347"/>
        <end position="377"/>
    </location>
</feature>
<dbReference type="Gene3D" id="1.25.40.10">
    <property type="entry name" value="Tetratricopeptide repeat domain"/>
    <property type="match status" value="4"/>
</dbReference>
<dbReference type="Pfam" id="PF13041">
    <property type="entry name" value="PPR_2"/>
    <property type="match status" value="2"/>
</dbReference>
<protein>
    <recommendedName>
        <fullName evidence="6">Pentacotripeptide-repeat region of PRORP domain-containing protein</fullName>
    </recommendedName>
</protein>
<evidence type="ECO:0000256" key="3">
    <source>
        <dbReference type="SAM" id="MobiDB-lite"/>
    </source>
</evidence>
<dbReference type="InterPro" id="IPR050872">
    <property type="entry name" value="PPR_P_subfamily"/>
</dbReference>
<dbReference type="Proteomes" id="UP000077115">
    <property type="component" value="Unassembled WGS sequence"/>
</dbReference>
<name>A0A177WR14_BATDL</name>
<dbReference type="NCBIfam" id="TIGR00756">
    <property type="entry name" value="PPR"/>
    <property type="match status" value="5"/>
</dbReference>
<dbReference type="Pfam" id="PF01535">
    <property type="entry name" value="PPR"/>
    <property type="match status" value="1"/>
</dbReference>
<gene>
    <name evidence="4" type="ORF">BDEG_25615</name>
</gene>
<accession>A0A177WR14</accession>
<evidence type="ECO:0000313" key="5">
    <source>
        <dbReference type="Proteomes" id="UP000077115"/>
    </source>
</evidence>
<dbReference type="PROSITE" id="PS51375">
    <property type="entry name" value="PPR"/>
    <property type="match status" value="8"/>
</dbReference>
<sequence length="901" mass="103210">MNTQSSAKTRHYTETAQQAKRLYDHLKHTSDLRFNISDYYIFISLLIRSNTATPDSIRLILVDMNACGMTPSVEIWMQYLQILAKFHHMDQIKIIINNLISESVIVSESQLEHLLQHLGQTAQSDIILEIIQLLVRARIPISKLSVHSLIHGLGRKKDINNMAYYLHLLNKPSNHNVNSTTEQSDLNDTISDKAMISAAFSTITPDFYIFHSFIRSACAVGNTTMALKAYNQMIQSGIKPNLWTFTFLLRMFAQQGDLVHANSIWERLRFMGVMPDIVLYTMLIKLRADKGDIPGMLKLFSEFKSFGLVPDCRLYNALLHGYNLANDLMAMQTLYTHMILEENVIPDETTFTTIMHAHIKAGNLAGARQWFKRMVDAVTVDDLLPATKFNQKQQHASIRTSPISIKPGVISYTVLMSGLAELGNIGQLEKMFLEMVQNNIAPNLYTYTIIIQGYIVSHNMTAALQVFRQMISDPDPIVPDHEVYKTMIGGYVELGDFDTAWTWINNMEQDGIKPTEKTFALFIDAHIARSDLDSAYNVYEQMLSKNIDPSEHILVALLVHLCRWRHTSNRRISTGPSSPDHHFYRSPDGSIKKHSRQKLAEIEGSVYDPNLSALHNLTLVSWAGKYHPYIMRIYSHYRRIFQTTRKPIKIYDVVIGHLAYFERIPATRDVFMDMLGDEVMPDISIILRMIRMQALDDDWHSVFTWYTSVLKTISRMGNDPVDTDIMSHSDSLETIFEKGLLDIPKTETSLNLSSTLPEALDVPFFLKHTVPFWQELHHREKLESRLTLACLGSYGRYAFITEWESIGKRTGWRRQGIPNRTRQSKKASDESSEINHTSTPRESITSGAGDPIADDRLYWGVDIVKYNERLNRQKRQAFIYCIGPQQNGKKRVFSISKKKNV</sequence>
<dbReference type="PANTHER" id="PTHR46128:SF329">
    <property type="entry name" value="MITOCHONDRIAL GROUP I INTRON SPLICING FACTOR DMR1"/>
    <property type="match status" value="1"/>
</dbReference>
<feature type="repeat" description="PPR" evidence="2">
    <location>
        <begin position="206"/>
        <end position="240"/>
    </location>
</feature>
<feature type="repeat" description="PPR" evidence="2">
    <location>
        <begin position="443"/>
        <end position="473"/>
    </location>
</feature>